<evidence type="ECO:0000259" key="4">
    <source>
        <dbReference type="PROSITE" id="PS51464"/>
    </source>
</evidence>
<gene>
    <name evidence="5" type="ORF">Sru01_03850</name>
</gene>
<proteinExistence type="inferred from homology"/>
<dbReference type="AlphaFoldDB" id="A0A919UZC0"/>
<dbReference type="Pfam" id="PF10432">
    <property type="entry name" value="bact-PGI_C"/>
    <property type="match status" value="1"/>
</dbReference>
<comment type="caution">
    <text evidence="5">The sequence shown here is derived from an EMBL/GenBank/DDBJ whole genome shotgun (WGS) entry which is preliminary data.</text>
</comment>
<dbReference type="RefSeq" id="WP_239136757.1">
    <property type="nucleotide sequence ID" value="NZ_BOOU01000004.1"/>
</dbReference>
<dbReference type="InterPro" id="IPR019490">
    <property type="entry name" value="Glu6P/Mann6P_isomerase_C"/>
</dbReference>
<dbReference type="SUPFAM" id="SSF53697">
    <property type="entry name" value="SIS domain"/>
    <property type="match status" value="1"/>
</dbReference>
<dbReference type="GO" id="GO:0004347">
    <property type="term" value="F:glucose-6-phosphate isomerase activity"/>
    <property type="evidence" value="ECO:0007669"/>
    <property type="project" value="InterPro"/>
</dbReference>
<dbReference type="GO" id="GO:0005975">
    <property type="term" value="P:carbohydrate metabolic process"/>
    <property type="evidence" value="ECO:0007669"/>
    <property type="project" value="InterPro"/>
</dbReference>
<keyword evidence="6" id="KW-1185">Reference proteome</keyword>
<evidence type="ECO:0000313" key="5">
    <source>
        <dbReference type="EMBL" id="GII75403.1"/>
    </source>
</evidence>
<dbReference type="GO" id="GO:0004476">
    <property type="term" value="F:mannose-6-phosphate isomerase activity"/>
    <property type="evidence" value="ECO:0007669"/>
    <property type="project" value="InterPro"/>
</dbReference>
<comment type="similarity">
    <text evidence="1">Belongs to the PGI/PMI family.</text>
</comment>
<organism evidence="5 6">
    <name type="scientific">Sphaerisporangium rufum</name>
    <dbReference type="NCBI Taxonomy" id="1381558"/>
    <lineage>
        <taxon>Bacteria</taxon>
        <taxon>Bacillati</taxon>
        <taxon>Actinomycetota</taxon>
        <taxon>Actinomycetes</taxon>
        <taxon>Streptosporangiales</taxon>
        <taxon>Streptosporangiaceae</taxon>
        <taxon>Sphaerisporangium</taxon>
    </lineage>
</organism>
<evidence type="ECO:0000313" key="6">
    <source>
        <dbReference type="Proteomes" id="UP000655287"/>
    </source>
</evidence>
<feature type="region of interest" description="Disordered" evidence="3">
    <location>
        <begin position="1"/>
        <end position="21"/>
    </location>
</feature>
<feature type="compositionally biased region" description="Basic and acidic residues" evidence="3">
    <location>
        <begin position="1"/>
        <end position="11"/>
    </location>
</feature>
<evidence type="ECO:0000256" key="1">
    <source>
        <dbReference type="ARBA" id="ARBA00010523"/>
    </source>
</evidence>
<reference evidence="5" key="1">
    <citation type="submission" date="2021-01" db="EMBL/GenBank/DDBJ databases">
        <title>Whole genome shotgun sequence of Sphaerisporangium rufum NBRC 109079.</title>
        <authorList>
            <person name="Komaki H."/>
            <person name="Tamura T."/>
        </authorList>
    </citation>
    <scope>NUCLEOTIDE SEQUENCE</scope>
    <source>
        <strain evidence="5">NBRC 109079</strain>
    </source>
</reference>
<dbReference type="Proteomes" id="UP000655287">
    <property type="component" value="Unassembled WGS sequence"/>
</dbReference>
<dbReference type="EMBL" id="BOOU01000004">
    <property type="protein sequence ID" value="GII75403.1"/>
    <property type="molecule type" value="Genomic_DNA"/>
</dbReference>
<protein>
    <submittedName>
        <fullName evidence="5">Bifunctional glucose-6-phosphate/mannose-6-phosphate isomerase</fullName>
    </submittedName>
</protein>
<evidence type="ECO:0000256" key="2">
    <source>
        <dbReference type="ARBA" id="ARBA00023235"/>
    </source>
</evidence>
<dbReference type="InterPro" id="IPR046348">
    <property type="entry name" value="SIS_dom_sf"/>
</dbReference>
<dbReference type="InterPro" id="IPR001347">
    <property type="entry name" value="SIS_dom"/>
</dbReference>
<feature type="domain" description="SIS" evidence="4">
    <location>
        <begin position="45"/>
        <end position="188"/>
    </location>
</feature>
<accession>A0A919UZC0</accession>
<dbReference type="GO" id="GO:1901135">
    <property type="term" value="P:carbohydrate derivative metabolic process"/>
    <property type="evidence" value="ECO:0007669"/>
    <property type="project" value="InterPro"/>
</dbReference>
<dbReference type="Gene3D" id="3.40.50.10490">
    <property type="entry name" value="Glucose-6-phosphate isomerase like protein, domain 1"/>
    <property type="match status" value="2"/>
</dbReference>
<dbReference type="GO" id="GO:0097367">
    <property type="term" value="F:carbohydrate derivative binding"/>
    <property type="evidence" value="ECO:0007669"/>
    <property type="project" value="InterPro"/>
</dbReference>
<dbReference type="PROSITE" id="PS51464">
    <property type="entry name" value="SIS"/>
    <property type="match status" value="1"/>
</dbReference>
<keyword evidence="2 5" id="KW-0413">Isomerase</keyword>
<name>A0A919UZC0_9ACTN</name>
<evidence type="ECO:0000256" key="3">
    <source>
        <dbReference type="SAM" id="MobiDB-lite"/>
    </source>
</evidence>
<sequence>MRSFEGDRLDDPAFLAEGDPSGMLPGVASSAAQVRSAHRAAAEAGVARLAGEPRPRALVVAGMGTAALAGEMLAAVCGGGVPMPIASVASYRLPGWVGAADLVVAVSATGDTEETRVLALEAVRRGCRLVTVTRPGSPLAAVARQASGLVLPVVPPGGAASPAASPAGLWGVLMPLLAVAEALRLAEIGPVTEAVAGRLEDLAHRCRPSSESFINPGKSLALELAGSIPVVWGTSPVAAAAAHRLAAGLGVIAGYPALWGEIPAADHDQLATLDGPLAERDIFADGPSLALRVVLLRDLEEHPQVGKRRAMSARLAHDRGVAVSEIAAAGAHPLERLASLVGLADYAAVYLALGFNADPGAPGAVTELAARISQ</sequence>